<dbReference type="InterPro" id="IPR012705">
    <property type="entry name" value="2Me_IsoCit_deHydtase_PrpD"/>
</dbReference>
<dbReference type="Pfam" id="PF19305">
    <property type="entry name" value="MmgE_PrpD_C"/>
    <property type="match status" value="1"/>
</dbReference>
<reference evidence="5" key="1">
    <citation type="submission" date="2022-11" db="EMBL/GenBank/DDBJ databases">
        <title>Chromosomal genome sequence assembly and mating type (MAT) locus characterization of the leprose asexual lichenized fungus Lepraria neglecta (Nyl.) Erichsen.</title>
        <authorList>
            <person name="Allen J.L."/>
            <person name="Pfeffer B."/>
        </authorList>
    </citation>
    <scope>NUCLEOTIDE SEQUENCE</scope>
    <source>
        <strain evidence="5">Allen 5258</strain>
    </source>
</reference>
<dbReference type="Pfam" id="PF03972">
    <property type="entry name" value="MmgE_PrpD_N"/>
    <property type="match status" value="1"/>
</dbReference>
<evidence type="ECO:0000313" key="6">
    <source>
        <dbReference type="Proteomes" id="UP001276659"/>
    </source>
</evidence>
<dbReference type="GO" id="GO:0047547">
    <property type="term" value="F:2-methylcitrate dehydratase activity"/>
    <property type="evidence" value="ECO:0007669"/>
    <property type="project" value="InterPro"/>
</dbReference>
<evidence type="ECO:0000256" key="1">
    <source>
        <dbReference type="ARBA" id="ARBA00006174"/>
    </source>
</evidence>
<keyword evidence="6" id="KW-1185">Reference proteome</keyword>
<dbReference type="Gene3D" id="1.10.4100.10">
    <property type="entry name" value="2-methylcitrate dehydratase PrpD"/>
    <property type="match status" value="1"/>
</dbReference>
<dbReference type="GO" id="GO:0019679">
    <property type="term" value="P:propionate metabolic process, methylcitrate cycle"/>
    <property type="evidence" value="ECO:0007669"/>
    <property type="project" value="InterPro"/>
</dbReference>
<dbReference type="InterPro" id="IPR005656">
    <property type="entry name" value="MmgE_PrpD"/>
</dbReference>
<name>A0AAE0DHM3_9LECA</name>
<evidence type="ECO:0000313" key="5">
    <source>
        <dbReference type="EMBL" id="KAK3170036.1"/>
    </source>
</evidence>
<dbReference type="InterPro" id="IPR045337">
    <property type="entry name" value="MmgE_PrpD_C"/>
</dbReference>
<feature type="domain" description="MmgE/PrpD N-terminal" evidence="3">
    <location>
        <begin position="20"/>
        <end position="274"/>
    </location>
</feature>
<gene>
    <name evidence="5" type="ORF">OEA41_009421</name>
</gene>
<dbReference type="PANTHER" id="PTHR16943:SF15">
    <property type="entry name" value="DEHYDRATASE (PRPD), PUTATIVE-RELATED"/>
    <property type="match status" value="1"/>
</dbReference>
<protein>
    <recommendedName>
        <fullName evidence="7">2-methylcitrate dehydratase</fullName>
    </recommendedName>
</protein>
<dbReference type="InterPro" id="IPR036148">
    <property type="entry name" value="MmgE/PrpD_sf"/>
</dbReference>
<evidence type="ECO:0000256" key="2">
    <source>
        <dbReference type="ARBA" id="ARBA00023239"/>
    </source>
</evidence>
<accession>A0AAE0DHM3</accession>
<dbReference type="Proteomes" id="UP001276659">
    <property type="component" value="Unassembled WGS sequence"/>
</dbReference>
<feature type="domain" description="MmgE/PrpD C-terminal" evidence="4">
    <location>
        <begin position="294"/>
        <end position="466"/>
    </location>
</feature>
<proteinExistence type="inferred from homology"/>
<keyword evidence="2" id="KW-0456">Lyase</keyword>
<dbReference type="SUPFAM" id="SSF103378">
    <property type="entry name" value="2-methylcitrate dehydratase PrpD"/>
    <property type="match status" value="1"/>
</dbReference>
<dbReference type="NCBIfam" id="TIGR02330">
    <property type="entry name" value="prpD"/>
    <property type="match status" value="1"/>
</dbReference>
<evidence type="ECO:0008006" key="7">
    <source>
        <dbReference type="Google" id="ProtNLM"/>
    </source>
</evidence>
<comment type="caution">
    <text evidence="5">The sequence shown here is derived from an EMBL/GenBank/DDBJ whole genome shotgun (WGS) entry which is preliminary data.</text>
</comment>
<evidence type="ECO:0000259" key="3">
    <source>
        <dbReference type="Pfam" id="PF03972"/>
    </source>
</evidence>
<dbReference type="InterPro" id="IPR042183">
    <property type="entry name" value="MmgE/PrpD_sf_1"/>
</dbReference>
<dbReference type="GO" id="GO:0051537">
    <property type="term" value="F:2 iron, 2 sulfur cluster binding"/>
    <property type="evidence" value="ECO:0007669"/>
    <property type="project" value="InterPro"/>
</dbReference>
<dbReference type="InterPro" id="IPR045336">
    <property type="entry name" value="MmgE_PrpD_N"/>
</dbReference>
<dbReference type="Gene3D" id="3.30.1330.120">
    <property type="entry name" value="2-methylcitrate dehydratase PrpD"/>
    <property type="match status" value="1"/>
</dbReference>
<comment type="similarity">
    <text evidence="1">Belongs to the PrpD family.</text>
</comment>
<evidence type="ECO:0000259" key="4">
    <source>
        <dbReference type="Pfam" id="PF19305"/>
    </source>
</evidence>
<organism evidence="5 6">
    <name type="scientific">Lepraria neglecta</name>
    <dbReference type="NCBI Taxonomy" id="209136"/>
    <lineage>
        <taxon>Eukaryota</taxon>
        <taxon>Fungi</taxon>
        <taxon>Dikarya</taxon>
        <taxon>Ascomycota</taxon>
        <taxon>Pezizomycotina</taxon>
        <taxon>Lecanoromycetes</taxon>
        <taxon>OSLEUM clade</taxon>
        <taxon>Lecanoromycetidae</taxon>
        <taxon>Lecanorales</taxon>
        <taxon>Lecanorineae</taxon>
        <taxon>Stereocaulaceae</taxon>
        <taxon>Lepraria</taxon>
    </lineage>
</organism>
<dbReference type="InterPro" id="IPR042188">
    <property type="entry name" value="MmgE/PrpD_sf_2"/>
</dbReference>
<dbReference type="EMBL" id="JASNWA010000009">
    <property type="protein sequence ID" value="KAK3170036.1"/>
    <property type="molecule type" value="Genomic_DNA"/>
</dbReference>
<dbReference type="AlphaFoldDB" id="A0AAE0DHM3"/>
<dbReference type="PANTHER" id="PTHR16943">
    <property type="entry name" value="2-METHYLCITRATE DEHYDRATASE-RELATED"/>
    <property type="match status" value="1"/>
</dbReference>
<dbReference type="GO" id="GO:0005739">
    <property type="term" value="C:mitochondrion"/>
    <property type="evidence" value="ECO:0007669"/>
    <property type="project" value="TreeGrafter"/>
</dbReference>
<sequence length="501" mass="55092">MGLDAAHDNSDRPYDDVITQIIEYAYDFTIDTSVAWDRAKLALLDAIGSAFESIHCSRECARMIEPLFPEDGRAPAGFKLPGTSYQVDILKGAFNLGSMIRYLDHNDAFPGAEWGHPSDNIGAILAAADCISRSAAASGPGGKVLTMGHVLAALIKAYEIQGCFQIKNAFNKVGLDHVILVKVASTAMVSWLLGLSKEQAKAAVSHAWMDGHPLRVYRQAPNAGPRKGWAGGDACMRAVHLALLVKAGQPGAPTALTTPKWGFYDVLFKDVAFDLPRPFSTWVIENVIFKVNTAEGHGMTAVEAGLRISKAMKQRGLTPKDIASIRVRTTEAAMIIIDKHGPLYNAADRDHCLKYMLAVVLCKGDMIETEDYQDASPWAQDPEIERLREKTTMVEDTQFTRDYHDPEIRSISNAIQVQLMDGTLLDEVTVKYPQGHVLHPETPGLVQAKAKRNLALKFHTDKAENLVRLVNGKDFDAMPVNEFVDMLALKLIWSRVHDSSD</sequence>